<reference evidence="8 9" key="1">
    <citation type="submission" date="2017-09" db="EMBL/GenBank/DDBJ databases">
        <title>The Catabolism of 3,6-Dichlorosalicylic acid is Initiated by the Cytochrome P450 Monooxygenase DsmABC in Rhizorhabdus dicambivorans Ndbn-20.</title>
        <authorList>
            <person name="Na L."/>
        </authorList>
    </citation>
    <scope>NUCLEOTIDE SEQUENCE [LARGE SCALE GENOMIC DNA]</scope>
    <source>
        <strain evidence="8 9">Ndbn-20m</strain>
    </source>
</reference>
<dbReference type="Proteomes" id="UP000218934">
    <property type="component" value="Unassembled WGS sequence"/>
</dbReference>
<dbReference type="Gene3D" id="1.20.1250.20">
    <property type="entry name" value="MFS general substrate transporter like domains"/>
    <property type="match status" value="1"/>
</dbReference>
<feature type="transmembrane region" description="Helical" evidence="6">
    <location>
        <begin position="421"/>
        <end position="441"/>
    </location>
</feature>
<feature type="transmembrane region" description="Helical" evidence="6">
    <location>
        <begin position="350"/>
        <end position="375"/>
    </location>
</feature>
<evidence type="ECO:0000256" key="4">
    <source>
        <dbReference type="ARBA" id="ARBA00022989"/>
    </source>
</evidence>
<dbReference type="OrthoDB" id="7400989at2"/>
<feature type="transmembrane region" description="Helical" evidence="6">
    <location>
        <begin position="387"/>
        <end position="409"/>
    </location>
</feature>
<feature type="transmembrane region" description="Helical" evidence="6">
    <location>
        <begin position="72"/>
        <end position="93"/>
    </location>
</feature>
<accession>A0A2A4FSM5</accession>
<evidence type="ECO:0000256" key="6">
    <source>
        <dbReference type="SAM" id="Phobius"/>
    </source>
</evidence>
<evidence type="ECO:0000256" key="3">
    <source>
        <dbReference type="ARBA" id="ARBA00022692"/>
    </source>
</evidence>
<dbReference type="GO" id="GO:0016020">
    <property type="term" value="C:membrane"/>
    <property type="evidence" value="ECO:0007669"/>
    <property type="project" value="UniProtKB-SubCell"/>
</dbReference>
<feature type="transmembrane region" description="Helical" evidence="6">
    <location>
        <begin position="259"/>
        <end position="279"/>
    </location>
</feature>
<evidence type="ECO:0000256" key="5">
    <source>
        <dbReference type="ARBA" id="ARBA00023136"/>
    </source>
</evidence>
<feature type="transmembrane region" description="Helical" evidence="6">
    <location>
        <begin position="325"/>
        <end position="344"/>
    </location>
</feature>
<dbReference type="PROSITE" id="PS50850">
    <property type="entry name" value="MFS"/>
    <property type="match status" value="1"/>
</dbReference>
<comment type="caution">
    <text evidence="8">The sequence shown here is derived from an EMBL/GenBank/DDBJ whole genome shotgun (WGS) entry which is preliminary data.</text>
</comment>
<keyword evidence="5 6" id="KW-0472">Membrane</keyword>
<proteinExistence type="predicted"/>
<dbReference type="SUPFAM" id="SSF103473">
    <property type="entry name" value="MFS general substrate transporter"/>
    <property type="match status" value="1"/>
</dbReference>
<keyword evidence="9" id="KW-1185">Reference proteome</keyword>
<organism evidence="8 9">
    <name type="scientific">Rhizorhabdus dicambivorans</name>
    <dbReference type="NCBI Taxonomy" id="1850238"/>
    <lineage>
        <taxon>Bacteria</taxon>
        <taxon>Pseudomonadati</taxon>
        <taxon>Pseudomonadota</taxon>
        <taxon>Alphaproteobacteria</taxon>
        <taxon>Sphingomonadales</taxon>
        <taxon>Sphingomonadaceae</taxon>
        <taxon>Rhizorhabdus</taxon>
    </lineage>
</organism>
<feature type="transmembrane region" description="Helical" evidence="6">
    <location>
        <begin position="100"/>
        <end position="120"/>
    </location>
</feature>
<dbReference type="PANTHER" id="PTHR23505:SF79">
    <property type="entry name" value="PROTEIN SPINSTER"/>
    <property type="match status" value="1"/>
</dbReference>
<dbReference type="InterPro" id="IPR036259">
    <property type="entry name" value="MFS_trans_sf"/>
</dbReference>
<dbReference type="InterPro" id="IPR020846">
    <property type="entry name" value="MFS_dom"/>
</dbReference>
<dbReference type="KEGG" id="rdi:CMV14_05185"/>
<keyword evidence="2" id="KW-0813">Transport</keyword>
<name>A0A2A4FSM5_9SPHN</name>
<protein>
    <submittedName>
        <fullName evidence="8">MFS transporter</fullName>
    </submittedName>
</protein>
<evidence type="ECO:0000313" key="8">
    <source>
        <dbReference type="EMBL" id="PCE40696.1"/>
    </source>
</evidence>
<dbReference type="AlphaFoldDB" id="A0A2A4FSM5"/>
<dbReference type="EMBL" id="NWUF01000024">
    <property type="protein sequence ID" value="PCE40696.1"/>
    <property type="molecule type" value="Genomic_DNA"/>
</dbReference>
<feature type="transmembrane region" description="Helical" evidence="6">
    <location>
        <begin position="32"/>
        <end position="52"/>
    </location>
</feature>
<keyword evidence="4 6" id="KW-1133">Transmembrane helix</keyword>
<dbReference type="InterPro" id="IPR011701">
    <property type="entry name" value="MFS"/>
</dbReference>
<feature type="transmembrane region" description="Helical" evidence="6">
    <location>
        <begin position="126"/>
        <end position="144"/>
    </location>
</feature>
<feature type="transmembrane region" description="Helical" evidence="6">
    <location>
        <begin position="204"/>
        <end position="223"/>
    </location>
</feature>
<evidence type="ECO:0000259" key="7">
    <source>
        <dbReference type="PROSITE" id="PS50850"/>
    </source>
</evidence>
<dbReference type="GO" id="GO:0022857">
    <property type="term" value="F:transmembrane transporter activity"/>
    <property type="evidence" value="ECO:0007669"/>
    <property type="project" value="InterPro"/>
</dbReference>
<dbReference type="PANTHER" id="PTHR23505">
    <property type="entry name" value="SPINSTER"/>
    <property type="match status" value="1"/>
</dbReference>
<evidence type="ECO:0000313" key="9">
    <source>
        <dbReference type="Proteomes" id="UP000218934"/>
    </source>
</evidence>
<dbReference type="Pfam" id="PF07690">
    <property type="entry name" value="MFS_1"/>
    <property type="match status" value="1"/>
</dbReference>
<gene>
    <name evidence="8" type="ORF">COO09_19085</name>
</gene>
<keyword evidence="3 6" id="KW-0812">Transmembrane</keyword>
<dbReference type="InterPro" id="IPR044770">
    <property type="entry name" value="MFS_spinster-like"/>
</dbReference>
<feature type="transmembrane region" description="Helical" evidence="6">
    <location>
        <begin position="156"/>
        <end position="184"/>
    </location>
</feature>
<feature type="transmembrane region" description="Helical" evidence="6">
    <location>
        <begin position="291"/>
        <end position="313"/>
    </location>
</feature>
<sequence>MVSVNSGTAYRPDMIASDATAPENPTGPLRRWFVVGLLSLIFAIGIVDRVILSMMIGPIKSDLQLSDSAFGLAQGAAVALFYLIFAVPFGWASDRFDHRWILFGGVTIWSLATAACALVRNFVDLFVARCLVGAGEAVIGPAGYPMIAGLVSRQQLALAMMLFYLGGNAGNALGQFIGGALLAVLSRNPSIDVWMLGDLAPWRLVFLLIGLPGIALAALIFIAPRSRAPRAGNDGPSQASKGEFAAFFRAHRRFYITHNVGVGLQQAALVATMLWNAAFMSRTYGWSPSEIGMTFGAILLASTSVAIVGHSWICARLFAAGQRDAYLRWQMCMSCLSVPALAFAYLWPTAAAACIGFALASLLNGGTVVAGPTILQIATPPRFRGRVSGIYVVVATLLGTAIGPAAVGLVTDHVLGDEGRIGIAIAICSITFCLGATACFATGLSATRRIVAEAGH</sequence>
<evidence type="ECO:0000256" key="2">
    <source>
        <dbReference type="ARBA" id="ARBA00022448"/>
    </source>
</evidence>
<comment type="subcellular location">
    <subcellularLocation>
        <location evidence="1">Membrane</location>
        <topology evidence="1">Multi-pass membrane protein</topology>
    </subcellularLocation>
</comment>
<evidence type="ECO:0000256" key="1">
    <source>
        <dbReference type="ARBA" id="ARBA00004141"/>
    </source>
</evidence>
<feature type="domain" description="Major facilitator superfamily (MFS) profile" evidence="7">
    <location>
        <begin position="34"/>
        <end position="447"/>
    </location>
</feature>